<organism evidence="2 3">
    <name type="scientific">Pelagomonas calceolata</name>
    <dbReference type="NCBI Taxonomy" id="35677"/>
    <lineage>
        <taxon>Eukaryota</taxon>
        <taxon>Sar</taxon>
        <taxon>Stramenopiles</taxon>
        <taxon>Ochrophyta</taxon>
        <taxon>Pelagophyceae</taxon>
        <taxon>Pelagomonadales</taxon>
        <taxon>Pelagomonadaceae</taxon>
        <taxon>Pelagomonas</taxon>
    </lineage>
</organism>
<sequence length="208" mass="22945">MVVCEQRRRRRRAFRGAAREERGEACAASRGARSFSEDRRHVARGELLPGRFSVLAVRVAFLEGVVRRPRETHRDRQAAERREGVLPRPVPEPSGRWQAPALERRGLAGGLAGGSLAARAPDGADPLLVRGEPRAAPPRVELVLPSRPPRVGVERVLVVAVERLVVVVVVVERRAAVKGREPGRRQAGEHYSCCDAGCGRERGVHLWH</sequence>
<dbReference type="EMBL" id="CAKKNE010000004">
    <property type="protein sequence ID" value="CAH0375398.1"/>
    <property type="molecule type" value="Genomic_DNA"/>
</dbReference>
<dbReference type="AlphaFoldDB" id="A0A8J2SMP6"/>
<accession>A0A8J2SMP6</accession>
<evidence type="ECO:0000313" key="2">
    <source>
        <dbReference type="EMBL" id="CAH0375398.1"/>
    </source>
</evidence>
<gene>
    <name evidence="2" type="ORF">PECAL_4P27310</name>
</gene>
<reference evidence="2" key="1">
    <citation type="submission" date="2021-11" db="EMBL/GenBank/DDBJ databases">
        <authorList>
            <consortium name="Genoscope - CEA"/>
            <person name="William W."/>
        </authorList>
    </citation>
    <scope>NUCLEOTIDE SEQUENCE</scope>
</reference>
<feature type="compositionally biased region" description="Basic and acidic residues" evidence="1">
    <location>
        <begin position="70"/>
        <end position="85"/>
    </location>
</feature>
<name>A0A8J2SMP6_9STRA</name>
<feature type="region of interest" description="Disordered" evidence="1">
    <location>
        <begin position="70"/>
        <end position="97"/>
    </location>
</feature>
<evidence type="ECO:0000313" key="3">
    <source>
        <dbReference type="Proteomes" id="UP000789595"/>
    </source>
</evidence>
<keyword evidence="3" id="KW-1185">Reference proteome</keyword>
<proteinExistence type="predicted"/>
<evidence type="ECO:0000256" key="1">
    <source>
        <dbReference type="SAM" id="MobiDB-lite"/>
    </source>
</evidence>
<dbReference type="Proteomes" id="UP000789595">
    <property type="component" value="Unassembled WGS sequence"/>
</dbReference>
<protein>
    <submittedName>
        <fullName evidence="2">Uncharacterized protein</fullName>
    </submittedName>
</protein>
<comment type="caution">
    <text evidence="2">The sequence shown here is derived from an EMBL/GenBank/DDBJ whole genome shotgun (WGS) entry which is preliminary data.</text>
</comment>